<dbReference type="PANTHER" id="PTHR11662">
    <property type="entry name" value="SOLUTE CARRIER FAMILY 17"/>
    <property type="match status" value="1"/>
</dbReference>
<feature type="transmembrane region" description="Helical" evidence="6">
    <location>
        <begin position="180"/>
        <end position="200"/>
    </location>
</feature>
<feature type="transmembrane region" description="Helical" evidence="6">
    <location>
        <begin position="464"/>
        <end position="486"/>
    </location>
</feature>
<evidence type="ECO:0000256" key="2">
    <source>
        <dbReference type="ARBA" id="ARBA00022692"/>
    </source>
</evidence>
<evidence type="ECO:0000256" key="6">
    <source>
        <dbReference type="SAM" id="Phobius"/>
    </source>
</evidence>
<dbReference type="RefSeq" id="XP_005095975.2">
    <property type="nucleotide sequence ID" value="XM_005095918.3"/>
</dbReference>
<feature type="transmembrane region" description="Helical" evidence="6">
    <location>
        <begin position="239"/>
        <end position="256"/>
    </location>
</feature>
<keyword evidence="4 6" id="KW-0472">Membrane</keyword>
<keyword evidence="3 6" id="KW-1133">Transmembrane helix</keyword>
<evidence type="ECO:0000256" key="3">
    <source>
        <dbReference type="ARBA" id="ARBA00022989"/>
    </source>
</evidence>
<feature type="domain" description="Major facilitator superfamily (MFS) profile" evidence="7">
    <location>
        <begin position="102"/>
        <end position="556"/>
    </location>
</feature>
<feature type="transmembrane region" description="Helical" evidence="6">
    <location>
        <begin position="530"/>
        <end position="551"/>
    </location>
</feature>
<proteinExistence type="predicted"/>
<evidence type="ECO:0000259" key="7">
    <source>
        <dbReference type="PROSITE" id="PS50850"/>
    </source>
</evidence>
<feature type="transmembrane region" description="Helical" evidence="6">
    <location>
        <begin position="434"/>
        <end position="458"/>
    </location>
</feature>
<feature type="transmembrane region" description="Helical" evidence="6">
    <location>
        <begin position="298"/>
        <end position="317"/>
    </location>
</feature>
<feature type="compositionally biased region" description="Basic and acidic residues" evidence="5">
    <location>
        <begin position="138"/>
        <end position="147"/>
    </location>
</feature>
<comment type="subcellular location">
    <subcellularLocation>
        <location evidence="1">Membrane</location>
        <topology evidence="1">Multi-pass membrane protein</topology>
    </subcellularLocation>
</comment>
<dbReference type="InterPro" id="IPR036259">
    <property type="entry name" value="MFS_trans_sf"/>
</dbReference>
<reference evidence="9" key="1">
    <citation type="submission" date="2025-08" db="UniProtKB">
        <authorList>
            <consortium name="RefSeq"/>
        </authorList>
    </citation>
    <scope>IDENTIFICATION</scope>
</reference>
<evidence type="ECO:0000256" key="1">
    <source>
        <dbReference type="ARBA" id="ARBA00004141"/>
    </source>
</evidence>
<dbReference type="Pfam" id="PF07690">
    <property type="entry name" value="MFS_1"/>
    <property type="match status" value="1"/>
</dbReference>
<evidence type="ECO:0000256" key="5">
    <source>
        <dbReference type="SAM" id="MobiDB-lite"/>
    </source>
</evidence>
<dbReference type="PROSITE" id="PS50850">
    <property type="entry name" value="MFS"/>
    <property type="match status" value="1"/>
</dbReference>
<dbReference type="InterPro" id="IPR020846">
    <property type="entry name" value="MFS_dom"/>
</dbReference>
<feature type="transmembrane region" description="Helical" evidence="6">
    <location>
        <begin position="268"/>
        <end position="286"/>
    </location>
</feature>
<dbReference type="Proteomes" id="UP000694888">
    <property type="component" value="Unplaced"/>
</dbReference>
<accession>A0ABM0JKP6</accession>
<keyword evidence="2 6" id="KW-0812">Transmembrane</keyword>
<feature type="transmembrane region" description="Helical" evidence="6">
    <location>
        <begin position="353"/>
        <end position="382"/>
    </location>
</feature>
<feature type="region of interest" description="Disordered" evidence="5">
    <location>
        <begin position="1"/>
        <end position="21"/>
    </location>
</feature>
<sequence>MKEQSETVRDSKCSRRASDSEPVPFWTSQRFVMSVLVFAGLACHSVQRVNLSIAMVCMVRADNFTTVTSSHNSGGSAHVTNGSTTTMTVMMGEGDSTSQFKYALSPQVYQDLPSVDENLTDRNTSQKGWMSGNVPEDNSGRRRDTSDSRSSLLDVCDSLVVAETESGNGEFAWSKELQGLLLGAFFWGYLALQVPAGVLSERYGARVVIMFTMLPVAILNLVAPVCARASPWMLLADRILIGLCEGAMYSSVAALFGRWVPISERGRLVAIALSGCEVGNAIMFPLGGYVCSGLGWSAVFYFTGACGVVWCLVWWLCARDSPAECPRISAAEREYLARRVPHRESKTRKSIKIPWFSIVTSLPFHAILFTHCCCNYGFFMMMTQMPTYMKEVLKFDMKSNGVYSMLPYLSLLVFSTTGGVVADKLISMKILSCVWARKLTTSIGMFGPAVCMIVLTRFDCTQQVLAVVVLCLCLGLSGTIYCGFLVNHGDIAPQYAGTLFGITNCISGGMGIVSPYIVALVTKNKTQEEWQLAFIIAAVIYACGGIFFLVFGQAKVQKWATSTQLDVVDYVPEPESEKVLFGNPLRKGDGEQELMQRPSGV</sequence>
<evidence type="ECO:0000313" key="9">
    <source>
        <dbReference type="RefSeq" id="XP_005095975.2"/>
    </source>
</evidence>
<dbReference type="SUPFAM" id="SSF103473">
    <property type="entry name" value="MFS general substrate transporter"/>
    <property type="match status" value="1"/>
</dbReference>
<evidence type="ECO:0000313" key="8">
    <source>
        <dbReference type="Proteomes" id="UP000694888"/>
    </source>
</evidence>
<dbReference type="GeneID" id="101851942"/>
<name>A0ABM0JKP6_APLCA</name>
<feature type="transmembrane region" description="Helical" evidence="6">
    <location>
        <begin position="402"/>
        <end position="422"/>
    </location>
</feature>
<organism evidence="8 9">
    <name type="scientific">Aplysia californica</name>
    <name type="common">California sea hare</name>
    <dbReference type="NCBI Taxonomy" id="6500"/>
    <lineage>
        <taxon>Eukaryota</taxon>
        <taxon>Metazoa</taxon>
        <taxon>Spiralia</taxon>
        <taxon>Lophotrochozoa</taxon>
        <taxon>Mollusca</taxon>
        <taxon>Gastropoda</taxon>
        <taxon>Heterobranchia</taxon>
        <taxon>Euthyneura</taxon>
        <taxon>Tectipleura</taxon>
        <taxon>Aplysiida</taxon>
        <taxon>Aplysioidea</taxon>
        <taxon>Aplysiidae</taxon>
        <taxon>Aplysia</taxon>
    </lineage>
</organism>
<keyword evidence="8" id="KW-1185">Reference proteome</keyword>
<feature type="transmembrane region" description="Helical" evidence="6">
    <location>
        <begin position="207"/>
        <end position="227"/>
    </location>
</feature>
<evidence type="ECO:0000256" key="4">
    <source>
        <dbReference type="ARBA" id="ARBA00023136"/>
    </source>
</evidence>
<dbReference type="PANTHER" id="PTHR11662:SF399">
    <property type="entry name" value="FI19708P1-RELATED"/>
    <property type="match status" value="1"/>
</dbReference>
<feature type="region of interest" description="Disordered" evidence="5">
    <location>
        <begin position="120"/>
        <end position="149"/>
    </location>
</feature>
<protein>
    <submittedName>
        <fullName evidence="9">Inorganic phosphate cotransporter</fullName>
    </submittedName>
</protein>
<dbReference type="Gene3D" id="1.20.1250.20">
    <property type="entry name" value="MFS general substrate transporter like domains"/>
    <property type="match status" value="1"/>
</dbReference>
<gene>
    <name evidence="9" type="primary">LOC101851942</name>
</gene>
<feature type="compositionally biased region" description="Basic and acidic residues" evidence="5">
    <location>
        <begin position="1"/>
        <end position="19"/>
    </location>
</feature>
<feature type="transmembrane region" description="Helical" evidence="6">
    <location>
        <begin position="498"/>
        <end position="518"/>
    </location>
</feature>
<dbReference type="InterPro" id="IPR050382">
    <property type="entry name" value="MFS_Na/Anion_cotransporter"/>
</dbReference>
<dbReference type="InterPro" id="IPR011701">
    <property type="entry name" value="MFS"/>
</dbReference>
<dbReference type="CDD" id="cd17318">
    <property type="entry name" value="MFS_SLC17"/>
    <property type="match status" value="1"/>
</dbReference>